<dbReference type="KEGG" id="roz:CBI38_02630"/>
<protein>
    <submittedName>
        <fullName evidence="3">SAM-dependent methyltransferase</fullName>
    </submittedName>
</protein>
<dbReference type="PANTHER" id="PTHR43861:SF3">
    <property type="entry name" value="PUTATIVE (AFU_ORTHOLOGUE AFUA_2G14390)-RELATED"/>
    <property type="match status" value="1"/>
</dbReference>
<name>A0A2S2BPR7_9NOCA</name>
<feature type="domain" description="Methyltransferase" evidence="2">
    <location>
        <begin position="50"/>
        <end position="145"/>
    </location>
</feature>
<dbReference type="InterPro" id="IPR029063">
    <property type="entry name" value="SAM-dependent_MTases_sf"/>
</dbReference>
<dbReference type="PANTHER" id="PTHR43861">
    <property type="entry name" value="TRANS-ACONITATE 2-METHYLTRANSFERASE-RELATED"/>
    <property type="match status" value="1"/>
</dbReference>
<proteinExistence type="predicted"/>
<dbReference type="SUPFAM" id="SSF53335">
    <property type="entry name" value="S-adenosyl-L-methionine-dependent methyltransferases"/>
    <property type="match status" value="1"/>
</dbReference>
<dbReference type="GO" id="GO:0032259">
    <property type="term" value="P:methylation"/>
    <property type="evidence" value="ECO:0007669"/>
    <property type="project" value="UniProtKB-KW"/>
</dbReference>
<accession>A0A2S2BPR7</accession>
<gene>
    <name evidence="3" type="ORF">CBI38_02630</name>
</gene>
<evidence type="ECO:0000313" key="3">
    <source>
        <dbReference type="EMBL" id="AWK70627.1"/>
    </source>
</evidence>
<evidence type="ECO:0000259" key="2">
    <source>
        <dbReference type="Pfam" id="PF13649"/>
    </source>
</evidence>
<dbReference type="Proteomes" id="UP000245711">
    <property type="component" value="Chromosome"/>
</dbReference>
<organism evidence="3 4">
    <name type="scientific">Rhodococcus oxybenzonivorans</name>
    <dbReference type="NCBI Taxonomy" id="1990687"/>
    <lineage>
        <taxon>Bacteria</taxon>
        <taxon>Bacillati</taxon>
        <taxon>Actinomycetota</taxon>
        <taxon>Actinomycetes</taxon>
        <taxon>Mycobacteriales</taxon>
        <taxon>Nocardiaceae</taxon>
        <taxon>Rhodococcus</taxon>
    </lineage>
</organism>
<evidence type="ECO:0000313" key="4">
    <source>
        <dbReference type="Proteomes" id="UP000245711"/>
    </source>
</evidence>
<reference evidence="3 4" key="1">
    <citation type="submission" date="2017-05" db="EMBL/GenBank/DDBJ databases">
        <title>Isolation of Rhodococcus sp. S2-17 biodegrading of BP-3.</title>
        <authorList>
            <person name="Lee Y."/>
            <person name="Kim K.H."/>
            <person name="Chun B.H."/>
            <person name="Jung H.S."/>
            <person name="Jeon C.O."/>
        </authorList>
    </citation>
    <scope>NUCLEOTIDE SEQUENCE [LARGE SCALE GENOMIC DNA]</scope>
    <source>
        <strain evidence="3 4">S2-17</strain>
    </source>
</reference>
<dbReference type="Pfam" id="PF13649">
    <property type="entry name" value="Methyltransf_25"/>
    <property type="match status" value="1"/>
</dbReference>
<dbReference type="AlphaFoldDB" id="A0A2S2BPR7"/>
<keyword evidence="1 3" id="KW-0808">Transferase</keyword>
<dbReference type="OrthoDB" id="9786503at2"/>
<dbReference type="EMBL" id="CP021354">
    <property type="protein sequence ID" value="AWK70627.1"/>
    <property type="molecule type" value="Genomic_DNA"/>
</dbReference>
<sequence length="218" mass="23644">MTHVHEHDPSDFYSQEFWDERYSSTGAVWSGNPNQRLVEQTATLTPGRALDVGCGEGADVIWLASNGWDATGVDVSTVALERAAAQAAEAGAAIADHTTWQQVDIRSWEPPAGQFDLVSAQFMQLPEPARGELHRRLAAAVRPGGHLLIVGHHPTDMHASVGRPDVPDIMFTAEQVAAVLDPENWEILVCAAPAREITDPDGNLVTIKDAVLHAVRRH</sequence>
<dbReference type="InterPro" id="IPR041698">
    <property type="entry name" value="Methyltransf_25"/>
</dbReference>
<keyword evidence="3" id="KW-0489">Methyltransferase</keyword>
<dbReference type="RefSeq" id="WP_109326159.1">
    <property type="nucleotide sequence ID" value="NZ_CP021354.1"/>
</dbReference>
<keyword evidence="4" id="KW-1185">Reference proteome</keyword>
<dbReference type="Gene3D" id="3.40.50.150">
    <property type="entry name" value="Vaccinia Virus protein VP39"/>
    <property type="match status" value="1"/>
</dbReference>
<dbReference type="CDD" id="cd02440">
    <property type="entry name" value="AdoMet_MTases"/>
    <property type="match status" value="1"/>
</dbReference>
<dbReference type="GO" id="GO:0008168">
    <property type="term" value="F:methyltransferase activity"/>
    <property type="evidence" value="ECO:0007669"/>
    <property type="project" value="UniProtKB-KW"/>
</dbReference>
<evidence type="ECO:0000256" key="1">
    <source>
        <dbReference type="ARBA" id="ARBA00022679"/>
    </source>
</evidence>